<evidence type="ECO:0000313" key="1">
    <source>
        <dbReference type="EMBL" id="TEB15740.1"/>
    </source>
</evidence>
<proteinExistence type="predicted"/>
<comment type="caution">
    <text evidence="1">The sequence shown here is derived from an EMBL/GenBank/DDBJ whole genome shotgun (WGS) entry which is preliminary data.</text>
</comment>
<reference evidence="1 2" key="1">
    <citation type="journal article" date="2019" name="Nat. Ecol. Evol.">
        <title>Megaphylogeny resolves global patterns of mushroom evolution.</title>
        <authorList>
            <person name="Varga T."/>
            <person name="Krizsan K."/>
            <person name="Foldi C."/>
            <person name="Dima B."/>
            <person name="Sanchez-Garcia M."/>
            <person name="Sanchez-Ramirez S."/>
            <person name="Szollosi G.J."/>
            <person name="Szarkandi J.G."/>
            <person name="Papp V."/>
            <person name="Albert L."/>
            <person name="Andreopoulos W."/>
            <person name="Angelini C."/>
            <person name="Antonin V."/>
            <person name="Barry K.W."/>
            <person name="Bougher N.L."/>
            <person name="Buchanan P."/>
            <person name="Buyck B."/>
            <person name="Bense V."/>
            <person name="Catcheside P."/>
            <person name="Chovatia M."/>
            <person name="Cooper J."/>
            <person name="Damon W."/>
            <person name="Desjardin D."/>
            <person name="Finy P."/>
            <person name="Geml J."/>
            <person name="Haridas S."/>
            <person name="Hughes K."/>
            <person name="Justo A."/>
            <person name="Karasinski D."/>
            <person name="Kautmanova I."/>
            <person name="Kiss B."/>
            <person name="Kocsube S."/>
            <person name="Kotiranta H."/>
            <person name="LaButti K.M."/>
            <person name="Lechner B.E."/>
            <person name="Liimatainen K."/>
            <person name="Lipzen A."/>
            <person name="Lukacs Z."/>
            <person name="Mihaltcheva S."/>
            <person name="Morgado L.N."/>
            <person name="Niskanen T."/>
            <person name="Noordeloos M.E."/>
            <person name="Ohm R.A."/>
            <person name="Ortiz-Santana B."/>
            <person name="Ovrebo C."/>
            <person name="Racz N."/>
            <person name="Riley R."/>
            <person name="Savchenko A."/>
            <person name="Shiryaev A."/>
            <person name="Soop K."/>
            <person name="Spirin V."/>
            <person name="Szebenyi C."/>
            <person name="Tomsovsky M."/>
            <person name="Tulloss R.E."/>
            <person name="Uehling J."/>
            <person name="Grigoriev I.V."/>
            <person name="Vagvolgyi C."/>
            <person name="Papp T."/>
            <person name="Martin F.M."/>
            <person name="Miettinen O."/>
            <person name="Hibbett D.S."/>
            <person name="Nagy L.G."/>
        </authorList>
    </citation>
    <scope>NUCLEOTIDE SEQUENCE [LARGE SCALE GENOMIC DNA]</scope>
    <source>
        <strain evidence="1 2">FP101781</strain>
    </source>
</reference>
<sequence>MRWPMTTWFGLWAPGSGRRRTKRSAITLMPWWQMSIKRDQVEHEPPPRPPSLPFAWPKYPRSDFIKYLMSVRAQESLLHLEDYEWKALTVRRGSAHMHSRTDSDPLASERKYCTKDSGEIACMRLEAIPAPGADLWQISRVR</sequence>
<accession>A0A4Y7S325</accession>
<dbReference type="AlphaFoldDB" id="A0A4Y7S325"/>
<protein>
    <submittedName>
        <fullName evidence="1">Uncharacterized protein</fullName>
    </submittedName>
</protein>
<organism evidence="1 2">
    <name type="scientific">Coprinellus micaceus</name>
    <name type="common">Glistening ink-cap mushroom</name>
    <name type="synonym">Coprinus micaceus</name>
    <dbReference type="NCBI Taxonomy" id="71717"/>
    <lineage>
        <taxon>Eukaryota</taxon>
        <taxon>Fungi</taxon>
        <taxon>Dikarya</taxon>
        <taxon>Basidiomycota</taxon>
        <taxon>Agaricomycotina</taxon>
        <taxon>Agaricomycetes</taxon>
        <taxon>Agaricomycetidae</taxon>
        <taxon>Agaricales</taxon>
        <taxon>Agaricineae</taxon>
        <taxon>Psathyrellaceae</taxon>
        <taxon>Coprinellus</taxon>
    </lineage>
</organism>
<dbReference type="Proteomes" id="UP000298030">
    <property type="component" value="Unassembled WGS sequence"/>
</dbReference>
<keyword evidence="2" id="KW-1185">Reference proteome</keyword>
<evidence type="ECO:0000313" key="2">
    <source>
        <dbReference type="Proteomes" id="UP000298030"/>
    </source>
</evidence>
<dbReference type="EMBL" id="QPFP01000347">
    <property type="protein sequence ID" value="TEB15740.1"/>
    <property type="molecule type" value="Genomic_DNA"/>
</dbReference>
<name>A0A4Y7S325_COPMI</name>
<gene>
    <name evidence="1" type="ORF">FA13DRAFT_823218</name>
</gene>